<feature type="compositionally biased region" description="Polar residues" evidence="1">
    <location>
        <begin position="40"/>
        <end position="57"/>
    </location>
</feature>
<feature type="compositionally biased region" description="Pro residues" evidence="1">
    <location>
        <begin position="18"/>
        <end position="38"/>
    </location>
</feature>
<protein>
    <submittedName>
        <fullName evidence="2">Uncharacterized protein</fullName>
    </submittedName>
</protein>
<accession>A0A3P7LY03</accession>
<feature type="region of interest" description="Disordered" evidence="1">
    <location>
        <begin position="1"/>
        <end position="85"/>
    </location>
</feature>
<keyword evidence="3" id="KW-1185">Reference proteome</keyword>
<feature type="compositionally biased region" description="Low complexity" evidence="1">
    <location>
        <begin position="1"/>
        <end position="17"/>
    </location>
</feature>
<name>A0A3P7LY03_STRVU</name>
<dbReference type="Proteomes" id="UP000270094">
    <property type="component" value="Unassembled WGS sequence"/>
</dbReference>
<reference evidence="2 3" key="1">
    <citation type="submission" date="2018-11" db="EMBL/GenBank/DDBJ databases">
        <authorList>
            <consortium name="Pathogen Informatics"/>
        </authorList>
    </citation>
    <scope>NUCLEOTIDE SEQUENCE [LARGE SCALE GENOMIC DNA]</scope>
</reference>
<organism evidence="2 3">
    <name type="scientific">Strongylus vulgaris</name>
    <name type="common">Blood worm</name>
    <dbReference type="NCBI Taxonomy" id="40348"/>
    <lineage>
        <taxon>Eukaryota</taxon>
        <taxon>Metazoa</taxon>
        <taxon>Ecdysozoa</taxon>
        <taxon>Nematoda</taxon>
        <taxon>Chromadorea</taxon>
        <taxon>Rhabditida</taxon>
        <taxon>Rhabditina</taxon>
        <taxon>Rhabditomorpha</taxon>
        <taxon>Strongyloidea</taxon>
        <taxon>Strongylidae</taxon>
        <taxon>Strongylus</taxon>
    </lineage>
</organism>
<dbReference type="AlphaFoldDB" id="A0A3P7LY03"/>
<evidence type="ECO:0000256" key="1">
    <source>
        <dbReference type="SAM" id="MobiDB-lite"/>
    </source>
</evidence>
<dbReference type="EMBL" id="UYYB01126990">
    <property type="protein sequence ID" value="VDM84032.1"/>
    <property type="molecule type" value="Genomic_DNA"/>
</dbReference>
<sequence length="85" mass="9050">SPAARSSSNPELSSSSSPPRPAPSRPPPPLHPPPPPPGWTVNSDPSSSQTMYQQATIPSWREDELTSNSSRKCSHENPESSTVCS</sequence>
<gene>
    <name evidence="2" type="ORF">SVUK_LOCUS19030</name>
</gene>
<proteinExistence type="predicted"/>
<evidence type="ECO:0000313" key="2">
    <source>
        <dbReference type="EMBL" id="VDM84032.1"/>
    </source>
</evidence>
<evidence type="ECO:0000313" key="3">
    <source>
        <dbReference type="Proteomes" id="UP000270094"/>
    </source>
</evidence>
<feature type="non-terminal residue" evidence="2">
    <location>
        <position position="1"/>
    </location>
</feature>